<dbReference type="EMBL" id="FNVT01000031">
    <property type="protein sequence ID" value="SEH02937.1"/>
    <property type="molecule type" value="Genomic_DNA"/>
</dbReference>
<gene>
    <name evidence="1" type="ORF">SAMN05444920_13149</name>
</gene>
<accession>A0A1H6EYI1</accession>
<dbReference type="Proteomes" id="UP000236732">
    <property type="component" value="Unassembled WGS sequence"/>
</dbReference>
<protein>
    <submittedName>
        <fullName evidence="1">Uncharacterized protein</fullName>
    </submittedName>
</protein>
<name>A0A1H6EYI1_9ACTN</name>
<evidence type="ECO:0000313" key="1">
    <source>
        <dbReference type="EMBL" id="SEH02937.1"/>
    </source>
</evidence>
<dbReference type="RefSeq" id="WP_235030974.1">
    <property type="nucleotide sequence ID" value="NZ_FNVT01000031.1"/>
</dbReference>
<proteinExistence type="predicted"/>
<keyword evidence="2" id="KW-1185">Reference proteome</keyword>
<dbReference type="AlphaFoldDB" id="A0A1H6EYI1"/>
<evidence type="ECO:0000313" key="2">
    <source>
        <dbReference type="Proteomes" id="UP000236732"/>
    </source>
</evidence>
<reference evidence="1 2" key="1">
    <citation type="submission" date="2016-10" db="EMBL/GenBank/DDBJ databases">
        <authorList>
            <person name="de Groot N.N."/>
        </authorList>
    </citation>
    <scope>NUCLEOTIDE SEQUENCE [LARGE SCALE GENOMIC DNA]</scope>
    <source>
        <strain evidence="1 2">CGMCC 4.7037</strain>
    </source>
</reference>
<sequence length="79" mass="9328">MCTPKFVDGIPDEYLQTTSTYQMTPEQRIVWEAEVRFLYHDGMVRIVVTPTWAKLIDFETTLPSPVEELIRQRKERQPA</sequence>
<organism evidence="1 2">
    <name type="scientific">Nonomuraea solani</name>
    <dbReference type="NCBI Taxonomy" id="1144553"/>
    <lineage>
        <taxon>Bacteria</taxon>
        <taxon>Bacillati</taxon>
        <taxon>Actinomycetota</taxon>
        <taxon>Actinomycetes</taxon>
        <taxon>Streptosporangiales</taxon>
        <taxon>Streptosporangiaceae</taxon>
        <taxon>Nonomuraea</taxon>
    </lineage>
</organism>